<feature type="compositionally biased region" description="Low complexity" evidence="1">
    <location>
        <begin position="42"/>
        <end position="77"/>
    </location>
</feature>
<dbReference type="InterPro" id="IPR013857">
    <property type="entry name" value="NADH-UbQ_OxRdtase-assoc_prot30"/>
</dbReference>
<dbReference type="AlphaFoldDB" id="A0A150Q8L7"/>
<dbReference type="SUPFAM" id="SSF49785">
    <property type="entry name" value="Galactose-binding domain-like"/>
    <property type="match status" value="1"/>
</dbReference>
<accession>A0A150Q8L7</accession>
<dbReference type="Pfam" id="PF08547">
    <property type="entry name" value="CIA30"/>
    <property type="match status" value="1"/>
</dbReference>
<dbReference type="RefSeq" id="WP_061611755.1">
    <property type="nucleotide sequence ID" value="NZ_JEMA01000918.1"/>
</dbReference>
<dbReference type="Gene3D" id="2.60.120.430">
    <property type="entry name" value="Galactose-binding lectin"/>
    <property type="match status" value="1"/>
</dbReference>
<evidence type="ECO:0000313" key="5">
    <source>
        <dbReference type="Proteomes" id="UP000075260"/>
    </source>
</evidence>
<dbReference type="InterPro" id="IPR008979">
    <property type="entry name" value="Galactose-bd-like_sf"/>
</dbReference>
<comment type="caution">
    <text evidence="4">The sequence shown here is derived from an EMBL/GenBank/DDBJ whole genome shotgun (WGS) entry which is preliminary data.</text>
</comment>
<feature type="signal peptide" evidence="2">
    <location>
        <begin position="1"/>
        <end position="23"/>
    </location>
</feature>
<protein>
    <recommendedName>
        <fullName evidence="3">NADH:ubiquinone oxidoreductase intermediate-associated protein 30 domain-containing protein</fullName>
    </recommendedName>
</protein>
<reference evidence="4 5" key="1">
    <citation type="submission" date="2014-02" db="EMBL/GenBank/DDBJ databases">
        <title>The small core and large imbalanced accessory genome model reveals a collaborative survival strategy of Sorangium cellulosum strains in nature.</title>
        <authorList>
            <person name="Han K."/>
            <person name="Peng R."/>
            <person name="Blom J."/>
            <person name="Li Y.-Z."/>
        </authorList>
    </citation>
    <scope>NUCLEOTIDE SEQUENCE [LARGE SCALE GENOMIC DNA]</scope>
    <source>
        <strain evidence="4 5">So0008-312</strain>
    </source>
</reference>
<feature type="compositionally biased region" description="Gly residues" evidence="1">
    <location>
        <begin position="31"/>
        <end position="41"/>
    </location>
</feature>
<feature type="region of interest" description="Disordered" evidence="1">
    <location>
        <begin position="115"/>
        <end position="136"/>
    </location>
</feature>
<evidence type="ECO:0000259" key="3">
    <source>
        <dbReference type="Pfam" id="PF08547"/>
    </source>
</evidence>
<dbReference type="OrthoDB" id="5510995at2"/>
<feature type="chain" id="PRO_5007566698" description="NADH:ubiquinone oxidoreductase intermediate-associated protein 30 domain-containing protein" evidence="2">
    <location>
        <begin position="24"/>
        <end position="283"/>
    </location>
</feature>
<sequence length="283" mass="29067">MKNRIFLHGLNLVLCGLAIAAFAACGDDGNEGSGGAGGGTASGATTGTGDATSASSGTTDPTTTTSSTSASTTSATTGTGGGPQSLEMIDDMEDNDNAINAAGGRVGYWYTFNDETEGATQQPPPDPEGTGETPFTMTELAPARGQSTYAARSWGSGFTTWGAGFGFDLNSPEGAKAAYDASAYTGITLWAKGTTSATVMISDPGTDPEGGVCTDECDKWQKSLALTEEWQQFTIPFADLKQGGWGTPAGTTAIDASKLYSIQFQVGTDPEFDVYIDDLAFYN</sequence>
<dbReference type="EMBL" id="JEMA01000918">
    <property type="protein sequence ID" value="KYF64327.1"/>
    <property type="molecule type" value="Genomic_DNA"/>
</dbReference>
<feature type="region of interest" description="Disordered" evidence="1">
    <location>
        <begin position="31"/>
        <end position="89"/>
    </location>
</feature>
<dbReference type="Proteomes" id="UP000075260">
    <property type="component" value="Unassembled WGS sequence"/>
</dbReference>
<evidence type="ECO:0000256" key="1">
    <source>
        <dbReference type="SAM" id="MobiDB-lite"/>
    </source>
</evidence>
<gene>
    <name evidence="4" type="ORF">BE15_46835</name>
</gene>
<feature type="domain" description="NADH:ubiquinone oxidoreductase intermediate-associated protein 30" evidence="3">
    <location>
        <begin position="173"/>
        <end position="268"/>
    </location>
</feature>
<name>A0A150Q8L7_SORCE</name>
<dbReference type="PROSITE" id="PS51257">
    <property type="entry name" value="PROKAR_LIPOPROTEIN"/>
    <property type="match status" value="1"/>
</dbReference>
<keyword evidence="2" id="KW-0732">Signal</keyword>
<organism evidence="4 5">
    <name type="scientific">Sorangium cellulosum</name>
    <name type="common">Polyangium cellulosum</name>
    <dbReference type="NCBI Taxonomy" id="56"/>
    <lineage>
        <taxon>Bacteria</taxon>
        <taxon>Pseudomonadati</taxon>
        <taxon>Myxococcota</taxon>
        <taxon>Polyangia</taxon>
        <taxon>Polyangiales</taxon>
        <taxon>Polyangiaceae</taxon>
        <taxon>Sorangium</taxon>
    </lineage>
</organism>
<proteinExistence type="predicted"/>
<evidence type="ECO:0000256" key="2">
    <source>
        <dbReference type="SAM" id="SignalP"/>
    </source>
</evidence>
<evidence type="ECO:0000313" key="4">
    <source>
        <dbReference type="EMBL" id="KYF64327.1"/>
    </source>
</evidence>